<dbReference type="Proteomes" id="UP000634780">
    <property type="component" value="Unassembled WGS sequence"/>
</dbReference>
<proteinExistence type="predicted"/>
<comment type="caution">
    <text evidence="2">The sequence shown here is derived from an EMBL/GenBank/DDBJ whole genome shotgun (WGS) entry which is preliminary data.</text>
</comment>
<dbReference type="Gene3D" id="3.90.1570.10">
    <property type="entry name" value="tt1808, chain A"/>
    <property type="match status" value="1"/>
</dbReference>
<dbReference type="CDD" id="cd06260">
    <property type="entry name" value="DUF820-like"/>
    <property type="match status" value="1"/>
</dbReference>
<reference evidence="2 3" key="1">
    <citation type="submission" date="2020-12" db="EMBL/GenBank/DDBJ databases">
        <title>Streptomyces typhae sp. nov., a novel endophytic actinomycete isolated from the root of cattail pollen (Typha angustifolia L.).</title>
        <authorList>
            <person name="Peng C."/>
            <person name="Liu C."/>
        </authorList>
    </citation>
    <scope>NUCLEOTIDE SEQUENCE [LARGE SCALE GENOMIC DNA]</scope>
    <source>
        <strain evidence="2 3">JCM 4753</strain>
    </source>
</reference>
<evidence type="ECO:0000313" key="3">
    <source>
        <dbReference type="Proteomes" id="UP000634780"/>
    </source>
</evidence>
<keyword evidence="2" id="KW-0255">Endonuclease</keyword>
<dbReference type="PANTHER" id="PTHR35400">
    <property type="entry name" value="SLR1083 PROTEIN"/>
    <property type="match status" value="1"/>
</dbReference>
<gene>
    <name evidence="2" type="ORF">JGB26_15120</name>
</gene>
<dbReference type="PANTHER" id="PTHR35400:SF3">
    <property type="entry name" value="SLL1072 PROTEIN"/>
    <property type="match status" value="1"/>
</dbReference>
<keyword evidence="3" id="KW-1185">Reference proteome</keyword>
<dbReference type="InterPro" id="IPR012296">
    <property type="entry name" value="Nuclease_put_TT1808"/>
</dbReference>
<dbReference type="SUPFAM" id="SSF52980">
    <property type="entry name" value="Restriction endonuclease-like"/>
    <property type="match status" value="1"/>
</dbReference>
<dbReference type="InterPro" id="IPR011335">
    <property type="entry name" value="Restrct_endonuc-II-like"/>
</dbReference>
<feature type="domain" description="Putative restriction endonuclease" evidence="1">
    <location>
        <begin position="22"/>
        <end position="168"/>
    </location>
</feature>
<dbReference type="InterPro" id="IPR008538">
    <property type="entry name" value="Uma2"/>
</dbReference>
<keyword evidence="2" id="KW-0540">Nuclease</keyword>
<evidence type="ECO:0000313" key="2">
    <source>
        <dbReference type="EMBL" id="MBJ3808427.1"/>
    </source>
</evidence>
<accession>A0ABS0X5F6</accession>
<dbReference type="GO" id="GO:0004519">
    <property type="term" value="F:endonuclease activity"/>
    <property type="evidence" value="ECO:0007669"/>
    <property type="project" value="UniProtKB-KW"/>
</dbReference>
<protein>
    <submittedName>
        <fullName evidence="2">Uma2 family endonuclease</fullName>
    </submittedName>
</protein>
<evidence type="ECO:0000259" key="1">
    <source>
        <dbReference type="Pfam" id="PF05685"/>
    </source>
</evidence>
<dbReference type="EMBL" id="JAEKOZ010000008">
    <property type="protein sequence ID" value="MBJ3808427.1"/>
    <property type="molecule type" value="Genomic_DNA"/>
</dbReference>
<name>A0ABS0X5F6_9ACTN</name>
<dbReference type="Pfam" id="PF05685">
    <property type="entry name" value="Uma2"/>
    <property type="match status" value="1"/>
</dbReference>
<organism evidence="2 3">
    <name type="scientific">Streptomyces flavofungini</name>
    <dbReference type="NCBI Taxonomy" id="68200"/>
    <lineage>
        <taxon>Bacteria</taxon>
        <taxon>Bacillati</taxon>
        <taxon>Actinomycetota</taxon>
        <taxon>Actinomycetes</taxon>
        <taxon>Kitasatosporales</taxon>
        <taxon>Streptomycetaceae</taxon>
        <taxon>Streptomyces</taxon>
    </lineage>
</organism>
<sequence length="190" mass="21682">MTAELPDWMIPPRPSGWEADDLDHLSQAPRHTELIDGALIFMVSPQRSWHSRLVENLTFALRQTAPAGSETEREMTIRLDRRSRPEPDILVTTASYDPDRTWYAPEDVTLVIEVVSEESADRDRSLKPFKYAQAKIPHFWRVEDEAGSPSVHTYELDDMTSAYVATGIHRDRLRTAVPFPVDIDLDSLVP</sequence>
<keyword evidence="2" id="KW-0378">Hydrolase</keyword>